<evidence type="ECO:0000313" key="4">
    <source>
        <dbReference type="Proteomes" id="UP000029389"/>
    </source>
</evidence>
<dbReference type="Gene3D" id="3.40.630.30">
    <property type="match status" value="1"/>
</dbReference>
<gene>
    <name evidence="3" type="ORF">D0U04_26635</name>
    <name evidence="2" type="ORF">DJ93_5822</name>
</gene>
<feature type="domain" description="N-acetyltransferase" evidence="1">
    <location>
        <begin position="3"/>
        <end position="155"/>
    </location>
</feature>
<dbReference type="EMBL" id="QVOD01000057">
    <property type="protein sequence ID" value="RFT62932.1"/>
    <property type="molecule type" value="Genomic_DNA"/>
</dbReference>
<evidence type="ECO:0000313" key="5">
    <source>
        <dbReference type="Proteomes" id="UP000264294"/>
    </source>
</evidence>
<reference evidence="3 5" key="2">
    <citation type="submission" date="2018-08" db="EMBL/GenBank/DDBJ databases">
        <title>Bacillus clarus sp. nov. strain PS00077A.</title>
        <authorList>
            <person name="Mendez Acevedo M."/>
            <person name="Carroll L."/>
            <person name="Mukherjee M."/>
            <person name="Wiedmann M."/>
            <person name="Kovac J."/>
        </authorList>
    </citation>
    <scope>NUCLEOTIDE SEQUENCE [LARGE SCALE GENOMIC DNA]</scope>
    <source>
        <strain evidence="3 5">PS00077A</strain>
    </source>
</reference>
<reference evidence="2 4" key="1">
    <citation type="submission" date="2014-04" db="EMBL/GenBank/DDBJ databases">
        <authorList>
            <person name="Bishop-Lilly K.A."/>
            <person name="Broomall S.M."/>
            <person name="Chain P.S."/>
            <person name="Chertkov O."/>
            <person name="Coyne S.R."/>
            <person name="Daligault H.E."/>
            <person name="Davenport K.W."/>
            <person name="Erkkila T."/>
            <person name="Frey K.G."/>
            <person name="Gibbons H.S."/>
            <person name="Gu W."/>
            <person name="Jaissle J."/>
            <person name="Johnson S.L."/>
            <person name="Koroleva G.I."/>
            <person name="Ladner J.T."/>
            <person name="Lo C.-C."/>
            <person name="Minogue T.D."/>
            <person name="Munk C."/>
            <person name="Palacios G.F."/>
            <person name="Redden C.L."/>
            <person name="Rosenzweig C.N."/>
            <person name="Scholz M.B."/>
            <person name="Teshima H."/>
            <person name="Xu Y."/>
        </authorList>
    </citation>
    <scope>NUCLEOTIDE SEQUENCE [LARGE SCALE GENOMIC DNA]</scope>
    <source>
        <strain evidence="2 4">BHP</strain>
    </source>
</reference>
<dbReference type="EMBL" id="JMQC01000011">
    <property type="protein sequence ID" value="KFM95212.1"/>
    <property type="molecule type" value="Genomic_DNA"/>
</dbReference>
<dbReference type="AlphaFoldDB" id="A0A090YBJ0"/>
<organism evidence="2 4">
    <name type="scientific">Bacillus clarus</name>
    <dbReference type="NCBI Taxonomy" id="2338372"/>
    <lineage>
        <taxon>Bacteria</taxon>
        <taxon>Bacillati</taxon>
        <taxon>Bacillota</taxon>
        <taxon>Bacilli</taxon>
        <taxon>Bacillales</taxon>
        <taxon>Bacillaceae</taxon>
        <taxon>Bacillus</taxon>
        <taxon>Bacillus cereus group</taxon>
    </lineage>
</organism>
<dbReference type="PROSITE" id="PS51186">
    <property type="entry name" value="GNAT"/>
    <property type="match status" value="1"/>
</dbReference>
<keyword evidence="2" id="KW-0808">Transferase</keyword>
<evidence type="ECO:0000313" key="2">
    <source>
        <dbReference type="EMBL" id="KFM95212.1"/>
    </source>
</evidence>
<comment type="caution">
    <text evidence="2">The sequence shown here is derived from an EMBL/GenBank/DDBJ whole genome shotgun (WGS) entry which is preliminary data.</text>
</comment>
<protein>
    <submittedName>
        <fullName evidence="2">Acetyltransferase domain protein</fullName>
    </submittedName>
    <submittedName>
        <fullName evidence="3">GNAT family N-acetyltransferase</fullName>
    </submittedName>
</protein>
<dbReference type="PATRIC" id="fig|1405.8.peg.6014"/>
<dbReference type="CDD" id="cd04301">
    <property type="entry name" value="NAT_SF"/>
    <property type="match status" value="1"/>
</dbReference>
<proteinExistence type="predicted"/>
<accession>A0A090YBJ0</accession>
<dbReference type="Pfam" id="PF00583">
    <property type="entry name" value="Acetyltransf_1"/>
    <property type="match status" value="1"/>
</dbReference>
<evidence type="ECO:0000313" key="3">
    <source>
        <dbReference type="EMBL" id="RFT62932.1"/>
    </source>
</evidence>
<evidence type="ECO:0000259" key="1">
    <source>
        <dbReference type="PROSITE" id="PS51186"/>
    </source>
</evidence>
<dbReference type="Proteomes" id="UP000029389">
    <property type="component" value="Unassembled WGS sequence"/>
</dbReference>
<dbReference type="SUPFAM" id="SSF55729">
    <property type="entry name" value="Acyl-CoA N-acyltransferases (Nat)"/>
    <property type="match status" value="1"/>
</dbReference>
<name>A0A090YBJ0_9BACI</name>
<sequence length="155" mass="18331">MDIDLLVNRPEHIEDVAKMVYKEFVIPTSSKKTYEEVVDFFKGTYADIFPITFIANVDGQCVGTVSVFENDWKERPQYKPWLASLYVEPSYRSQKIGFYLIKDLLKHMKKIGYTKVFLKTKNASAYYEKRDWERIETVLDEQGENVDIFKYTLLK</sequence>
<dbReference type="RefSeq" id="WP_042985034.1">
    <property type="nucleotide sequence ID" value="NZ_JMQC01000011.1"/>
</dbReference>
<keyword evidence="5" id="KW-1185">Reference proteome</keyword>
<dbReference type="InterPro" id="IPR000182">
    <property type="entry name" value="GNAT_dom"/>
</dbReference>
<dbReference type="GO" id="GO:0016747">
    <property type="term" value="F:acyltransferase activity, transferring groups other than amino-acyl groups"/>
    <property type="evidence" value="ECO:0007669"/>
    <property type="project" value="InterPro"/>
</dbReference>
<dbReference type="Proteomes" id="UP000264294">
    <property type="component" value="Unassembled WGS sequence"/>
</dbReference>
<dbReference type="InterPro" id="IPR016181">
    <property type="entry name" value="Acyl_CoA_acyltransferase"/>
</dbReference>